<evidence type="ECO:0000256" key="1">
    <source>
        <dbReference type="ARBA" id="ARBA00005709"/>
    </source>
</evidence>
<dbReference type="RefSeq" id="WP_338544809.1">
    <property type="nucleotide sequence ID" value="NZ_CP145723.1"/>
</dbReference>
<dbReference type="Pfam" id="PF00669">
    <property type="entry name" value="Flagellin_N"/>
    <property type="match status" value="1"/>
</dbReference>
<evidence type="ECO:0000259" key="5">
    <source>
        <dbReference type="Pfam" id="PF00669"/>
    </source>
</evidence>
<protein>
    <recommendedName>
        <fullName evidence="4">Flagellin</fullName>
    </recommendedName>
</protein>
<accession>A0ABZ2FKA5</accession>
<dbReference type="Gene3D" id="2.170.280.10">
    <property type="entry name" value="f41 fragment of flagellin, middle domain"/>
    <property type="match status" value="1"/>
</dbReference>
<dbReference type="SUPFAM" id="SSF64518">
    <property type="entry name" value="Phase 1 flagellin"/>
    <property type="match status" value="1"/>
</dbReference>
<comment type="similarity">
    <text evidence="1 4">Belongs to the bacterial flagellin family.</text>
</comment>
<proteinExistence type="inferred from homology"/>
<evidence type="ECO:0000256" key="3">
    <source>
        <dbReference type="ARBA" id="ARBA00023143"/>
    </source>
</evidence>
<keyword evidence="8" id="KW-1185">Reference proteome</keyword>
<dbReference type="PANTHER" id="PTHR42792">
    <property type="entry name" value="FLAGELLIN"/>
    <property type="match status" value="1"/>
</dbReference>
<evidence type="ECO:0000256" key="4">
    <source>
        <dbReference type="RuleBase" id="RU362073"/>
    </source>
</evidence>
<dbReference type="InterPro" id="IPR010810">
    <property type="entry name" value="Flagellin_hook_IN_motif"/>
</dbReference>
<comment type="function">
    <text evidence="4">Flagellin is the subunit protein which polymerizes to form the filaments of bacterial flagella.</text>
</comment>
<dbReference type="EMBL" id="CP145723">
    <property type="protein sequence ID" value="WWM65246.1"/>
    <property type="molecule type" value="Genomic_DNA"/>
</dbReference>
<dbReference type="PANTHER" id="PTHR42792:SF2">
    <property type="entry name" value="FLAGELLIN"/>
    <property type="match status" value="1"/>
</dbReference>
<keyword evidence="7" id="KW-0282">Flagellum</keyword>
<dbReference type="Gene3D" id="6.10.10.10">
    <property type="entry name" value="Flagellar export chaperone, C-terminal domain"/>
    <property type="match status" value="1"/>
</dbReference>
<dbReference type="Gene3D" id="6.10.280.190">
    <property type="match status" value="1"/>
</dbReference>
<evidence type="ECO:0000256" key="2">
    <source>
        <dbReference type="ARBA" id="ARBA00022525"/>
    </source>
</evidence>
<keyword evidence="7" id="KW-0969">Cilium</keyword>
<sequence>MALTVNTNVASLNTQRNLTGTSNALTTSMERLSTGSRINSAKDDAAGLQISNRLGNQISGLNVAVRNANDGISLSQTAEGALQQSTNLLSRMRDLSIQSANGSNSDSDRASLQKEVSALQGELTRIADTTTFGGRKLLDGNFGTSSFQIGANAYETIDVSLKGASAASIGSYQTGSKTNDVQALGKVPTADNLSTRTASVVSSASAAFDATTVKVVGGGKEASISVAANDSAKSLAAKFDASIPGLSATARTVFKAQVNAASGESASMDLTVGSGADAKTVKLVGVTSTKDLADQINTNASKLGLKANIDKDGALTVESASGENVSFGQKTGNASVSVQVQDAAGKFSASQSVGSGAGGQTVVGYLQLNSSSSYAVTSTPVANKTVNFNDVKLTVSTPPATGNSLSFNKITVGGEDIDLSSMKFKDKDTLMAGLANNSEAKALLDIDTASGAIRAKDGSSITFGTLSETVDATGAAAGSVTGVVQQAQLGTDGLYGTAAAASGATVTAKAQTLTGTVEGSNQIFGTGKSNLGSVAQIDISTADGAQRALAVLDNALAGIDSQRADLGAVQNRFDNTINNLQNISENASAAKSRIKDTDYAAETANLSKNQVLQQAGTAILAQAKQLPQAVLSLLQ</sequence>
<feature type="domain" description="Flagellin N-terminal" evidence="5">
    <location>
        <begin position="5"/>
        <end position="141"/>
    </location>
</feature>
<dbReference type="InterPro" id="IPR001029">
    <property type="entry name" value="Flagellin_N"/>
</dbReference>
<keyword evidence="3 4" id="KW-0975">Bacterial flagellum</keyword>
<feature type="domain" description="Flagellin C-terminal" evidence="6">
    <location>
        <begin position="550"/>
        <end position="634"/>
    </location>
</feature>
<dbReference type="InterPro" id="IPR042187">
    <property type="entry name" value="Flagellin_C_sub2"/>
</dbReference>
<evidence type="ECO:0000259" key="6">
    <source>
        <dbReference type="Pfam" id="PF00700"/>
    </source>
</evidence>
<name>A0ABZ2FKA5_9PSED</name>
<evidence type="ECO:0000313" key="8">
    <source>
        <dbReference type="Proteomes" id="UP001372714"/>
    </source>
</evidence>
<organism evidence="7 8">
    <name type="scientific">Pseudomonas benzopyrenica</name>
    <dbReference type="NCBI Taxonomy" id="2993566"/>
    <lineage>
        <taxon>Bacteria</taxon>
        <taxon>Pseudomonadati</taxon>
        <taxon>Pseudomonadota</taxon>
        <taxon>Gammaproteobacteria</taxon>
        <taxon>Pseudomonadales</taxon>
        <taxon>Pseudomonadaceae</taxon>
        <taxon>Pseudomonas</taxon>
    </lineage>
</organism>
<dbReference type="Proteomes" id="UP001372714">
    <property type="component" value="Chromosome"/>
</dbReference>
<gene>
    <name evidence="7" type="ORF">V6W80_16170</name>
</gene>
<dbReference type="Pfam" id="PF07196">
    <property type="entry name" value="Flagellin_IN"/>
    <property type="match status" value="1"/>
</dbReference>
<dbReference type="InterPro" id="IPR046358">
    <property type="entry name" value="Flagellin_C"/>
</dbReference>
<evidence type="ECO:0000313" key="7">
    <source>
        <dbReference type="EMBL" id="WWM65246.1"/>
    </source>
</evidence>
<dbReference type="InterPro" id="IPR001492">
    <property type="entry name" value="Flagellin"/>
</dbReference>
<dbReference type="PRINTS" id="PR00207">
    <property type="entry name" value="FLAGELLIN"/>
</dbReference>
<keyword evidence="7" id="KW-0966">Cell projection</keyword>
<dbReference type="Gene3D" id="2.30.220.10">
    <property type="entry name" value="f41 fragment of flagellin, C-terminal domain"/>
    <property type="match status" value="1"/>
</dbReference>
<reference evidence="7 8" key="1">
    <citation type="submission" date="2024-02" db="EMBL/GenBank/DDBJ databases">
        <title>The whole genome sequence of Pseudomonas benzopyrenica MLY92.</title>
        <authorList>
            <person name="Liu Y."/>
        </authorList>
    </citation>
    <scope>NUCLEOTIDE SEQUENCE [LARGE SCALE GENOMIC DNA]</scope>
    <source>
        <strain evidence="7 8">MLY92</strain>
    </source>
</reference>
<comment type="subcellular location">
    <subcellularLocation>
        <location evidence="4">Secreted</location>
    </subcellularLocation>
    <subcellularLocation>
        <location evidence="4">Bacterial flagellum</location>
    </subcellularLocation>
</comment>
<keyword evidence="2 4" id="KW-0964">Secreted</keyword>
<dbReference type="Pfam" id="PF00700">
    <property type="entry name" value="Flagellin_C"/>
    <property type="match status" value="1"/>
</dbReference>
<dbReference type="Gene3D" id="1.20.1330.10">
    <property type="entry name" value="f41 fragment of flagellin, N-terminal domain"/>
    <property type="match status" value="2"/>
</dbReference>